<dbReference type="Gene3D" id="3.30.390.10">
    <property type="entry name" value="Enolase-like, N-terminal domain"/>
    <property type="match status" value="1"/>
</dbReference>
<reference evidence="3" key="1">
    <citation type="submission" date="2018-05" db="EMBL/GenBank/DDBJ databases">
        <authorList>
            <person name="Lanie J.A."/>
            <person name="Ng W.-L."/>
            <person name="Kazmierczak K.M."/>
            <person name="Andrzejewski T.M."/>
            <person name="Davidsen T.M."/>
            <person name="Wayne K.J."/>
            <person name="Tettelin H."/>
            <person name="Glass J.I."/>
            <person name="Rusch D."/>
            <person name="Podicherti R."/>
            <person name="Tsui H.-C.T."/>
            <person name="Winkler M.E."/>
        </authorList>
    </citation>
    <scope>NUCLEOTIDE SEQUENCE</scope>
</reference>
<sequence length="125" mass="14007">MKITAIKPYPIWDGGRNLMIVKIETDEGISGWGESGISSRELAVEGAIKHYREYLIGQNPMQIAAHWQRMYRSQYFEGGRVLTAAISAIDIALHDIKAKSLNLPIYELLGGKQRNQVPCFGTTDK</sequence>
<protein>
    <recommendedName>
        <fullName evidence="2">Mandelate racemase/muconate lactonizing enzyme N-terminal domain-containing protein</fullName>
    </recommendedName>
</protein>
<evidence type="ECO:0000313" key="3">
    <source>
        <dbReference type="EMBL" id="SVD72694.1"/>
    </source>
</evidence>
<accession>A0A382XP96</accession>
<gene>
    <name evidence="3" type="ORF">METZ01_LOCUS425548</name>
</gene>
<evidence type="ECO:0000256" key="1">
    <source>
        <dbReference type="ARBA" id="ARBA00023239"/>
    </source>
</evidence>
<dbReference type="InterPro" id="IPR034593">
    <property type="entry name" value="DgoD-like"/>
</dbReference>
<dbReference type="GO" id="GO:0016829">
    <property type="term" value="F:lyase activity"/>
    <property type="evidence" value="ECO:0007669"/>
    <property type="project" value="UniProtKB-KW"/>
</dbReference>
<dbReference type="GO" id="GO:0009063">
    <property type="term" value="P:amino acid catabolic process"/>
    <property type="evidence" value="ECO:0007669"/>
    <property type="project" value="InterPro"/>
</dbReference>
<feature type="non-terminal residue" evidence="3">
    <location>
        <position position="125"/>
    </location>
</feature>
<feature type="domain" description="Mandelate racemase/muconate lactonizing enzyme N-terminal" evidence="2">
    <location>
        <begin position="17"/>
        <end position="110"/>
    </location>
</feature>
<name>A0A382XP96_9ZZZZ</name>
<dbReference type="PROSITE" id="PS00908">
    <property type="entry name" value="MR_MLE_1"/>
    <property type="match status" value="1"/>
</dbReference>
<dbReference type="InterPro" id="IPR029017">
    <property type="entry name" value="Enolase-like_N"/>
</dbReference>
<dbReference type="SUPFAM" id="SSF54826">
    <property type="entry name" value="Enolase N-terminal domain-like"/>
    <property type="match status" value="1"/>
</dbReference>
<keyword evidence="1" id="KW-0456">Lyase</keyword>
<dbReference type="EMBL" id="UINC01169253">
    <property type="protein sequence ID" value="SVD72694.1"/>
    <property type="molecule type" value="Genomic_DNA"/>
</dbReference>
<proteinExistence type="predicted"/>
<evidence type="ECO:0000259" key="2">
    <source>
        <dbReference type="Pfam" id="PF02746"/>
    </source>
</evidence>
<dbReference type="Pfam" id="PF02746">
    <property type="entry name" value="MR_MLE_N"/>
    <property type="match status" value="1"/>
</dbReference>
<dbReference type="PANTHER" id="PTHR48080:SF2">
    <property type="entry name" value="D-GALACTONATE DEHYDRATASE"/>
    <property type="match status" value="1"/>
</dbReference>
<dbReference type="AlphaFoldDB" id="A0A382XP96"/>
<dbReference type="InterPro" id="IPR018110">
    <property type="entry name" value="Mandel_Rmase/mucon_lact_enz_CS"/>
</dbReference>
<dbReference type="Gene3D" id="3.20.20.120">
    <property type="entry name" value="Enolase-like C-terminal domain"/>
    <property type="match status" value="1"/>
</dbReference>
<dbReference type="PANTHER" id="PTHR48080">
    <property type="entry name" value="D-GALACTONATE DEHYDRATASE-RELATED"/>
    <property type="match status" value="1"/>
</dbReference>
<dbReference type="InterPro" id="IPR036849">
    <property type="entry name" value="Enolase-like_C_sf"/>
</dbReference>
<dbReference type="InterPro" id="IPR013341">
    <property type="entry name" value="Mandelate_racemase_N_dom"/>
</dbReference>
<organism evidence="3">
    <name type="scientific">marine metagenome</name>
    <dbReference type="NCBI Taxonomy" id="408172"/>
    <lineage>
        <taxon>unclassified sequences</taxon>
        <taxon>metagenomes</taxon>
        <taxon>ecological metagenomes</taxon>
    </lineage>
</organism>